<organism evidence="1 2">
    <name type="scientific">Cuscuta australis</name>
    <dbReference type="NCBI Taxonomy" id="267555"/>
    <lineage>
        <taxon>Eukaryota</taxon>
        <taxon>Viridiplantae</taxon>
        <taxon>Streptophyta</taxon>
        <taxon>Embryophyta</taxon>
        <taxon>Tracheophyta</taxon>
        <taxon>Spermatophyta</taxon>
        <taxon>Magnoliopsida</taxon>
        <taxon>eudicotyledons</taxon>
        <taxon>Gunneridae</taxon>
        <taxon>Pentapetalae</taxon>
        <taxon>asterids</taxon>
        <taxon>lamiids</taxon>
        <taxon>Solanales</taxon>
        <taxon>Convolvulaceae</taxon>
        <taxon>Cuscuteae</taxon>
        <taxon>Cuscuta</taxon>
        <taxon>Cuscuta subgen. Grammica</taxon>
        <taxon>Cuscuta sect. Cleistogrammica</taxon>
    </lineage>
</organism>
<protein>
    <submittedName>
        <fullName evidence="1">Uncharacterized protein</fullName>
    </submittedName>
</protein>
<dbReference type="AlphaFoldDB" id="A0A328D0Z1"/>
<reference evidence="1 2" key="1">
    <citation type="submission" date="2018-06" db="EMBL/GenBank/DDBJ databases">
        <title>The Genome of Cuscuta australis (Dodder) Provides Insight into the Evolution of Plant Parasitism.</title>
        <authorList>
            <person name="Liu H."/>
        </authorList>
    </citation>
    <scope>NUCLEOTIDE SEQUENCE [LARGE SCALE GENOMIC DNA]</scope>
    <source>
        <strain evidence="2">cv. Yunnan</strain>
        <tissue evidence="1">Vines</tissue>
    </source>
</reference>
<gene>
    <name evidence="1" type="ORF">DM860_011612</name>
</gene>
<keyword evidence="2" id="KW-1185">Reference proteome</keyword>
<comment type="caution">
    <text evidence="1">The sequence shown here is derived from an EMBL/GenBank/DDBJ whole genome shotgun (WGS) entry which is preliminary data.</text>
</comment>
<evidence type="ECO:0000313" key="1">
    <source>
        <dbReference type="EMBL" id="RAL39126.1"/>
    </source>
</evidence>
<name>A0A328D0Z1_9ASTE</name>
<dbReference type="EMBL" id="NQVE01000203">
    <property type="protein sequence ID" value="RAL39126.1"/>
    <property type="molecule type" value="Genomic_DNA"/>
</dbReference>
<evidence type="ECO:0000313" key="2">
    <source>
        <dbReference type="Proteomes" id="UP000249390"/>
    </source>
</evidence>
<proteinExistence type="predicted"/>
<dbReference type="Proteomes" id="UP000249390">
    <property type="component" value="Unassembled WGS sequence"/>
</dbReference>
<accession>A0A328D0Z1</accession>
<sequence>MSKVLFLPNLSYGSADVILRPAPASPNQGFVPNQTIQNPKIRIIGGSLGGFAVAFTEEVYANKFNAGLLSSRNSDISCRYALKCQIGNFQC</sequence>